<dbReference type="SUPFAM" id="SSF52980">
    <property type="entry name" value="Restriction endonuclease-like"/>
    <property type="match status" value="2"/>
</dbReference>
<sequence length="443" mass="51884">MNKEEILQIAKGAINKTIGEIIGNQEIELIKKDKGAIGQAIEQGLFGLKRNNLDKADFAEIGLELKVIPLKRDSKNNLVPKERMVLSIINYEKDFLFKFKESHVYEKNNCILVLAYEHNYIDLNKLNYVIKDAFLLDLNTIEEYQIIEEDYLTLKKMVELGNAHLISESNSNILAACTKGSKGDNFRTQPFSSTPAKQRAFSFKVGFIKKILNSKTRNQHLEYNLFDKIDYIIEKYQNINVIDYYLNHIRKDVTKKIPKNINRIVLDYWMKLEVPNYKKQLQALTCELRTCTVNKDGKIQESLSLNVINPLAIVEDSFEDSSEYLDLFENKFLMFAFKKVDKQHIYLEKMFELEFDKSEYETIQSVWEDTKLKFISDYQETISPNGQVKDNFIKESSNKIIHIRPKGVNKLDQYLIMNNTKSICKKSFWINNKYIQKKYDNSK</sequence>
<dbReference type="GO" id="GO:0004519">
    <property type="term" value="F:endonuclease activity"/>
    <property type="evidence" value="ECO:0007669"/>
    <property type="project" value="UniProtKB-KW"/>
</dbReference>
<dbReference type="EMBL" id="CP031376">
    <property type="protein sequence ID" value="AXK51628.1"/>
    <property type="molecule type" value="Genomic_DNA"/>
</dbReference>
<keyword evidence="3" id="KW-0378">Hydrolase</keyword>
<reference evidence="5 6" key="1">
    <citation type="submission" date="2018-07" db="EMBL/GenBank/DDBJ databases">
        <title>Complete genome sequence of Spiroplasma alleghenense PLHS-1 (ATCC 51752).</title>
        <authorList>
            <person name="Chou L."/>
            <person name="Lee T.-Y."/>
            <person name="Tsai Y.-M."/>
            <person name="Kuo C.-H."/>
        </authorList>
    </citation>
    <scope>NUCLEOTIDE SEQUENCE [LARGE SCALE GENOMIC DNA]</scope>
    <source>
        <strain evidence="5 6">PLHS-1</strain>
    </source>
</reference>
<dbReference type="REBASE" id="265519">
    <property type="entry name" value="SalPLHS1ORF9590P"/>
</dbReference>
<dbReference type="CDD" id="cd22356">
    <property type="entry name" value="Sau3AI_N-like"/>
    <property type="match status" value="1"/>
</dbReference>
<keyword evidence="6" id="KW-1185">Reference proteome</keyword>
<dbReference type="RefSeq" id="WP_115558521.1">
    <property type="nucleotide sequence ID" value="NZ_CP031376.1"/>
</dbReference>
<evidence type="ECO:0000256" key="3">
    <source>
        <dbReference type="ARBA" id="ARBA00022801"/>
    </source>
</evidence>
<evidence type="ECO:0000256" key="2">
    <source>
        <dbReference type="ARBA" id="ARBA00022759"/>
    </source>
</evidence>
<dbReference type="KEGG" id="salx:SALLE_v1c09580"/>
<dbReference type="GO" id="GO:0003677">
    <property type="term" value="F:DNA binding"/>
    <property type="evidence" value="ECO:0007669"/>
    <property type="project" value="InterPro"/>
</dbReference>
<keyword evidence="1" id="KW-0540">Nuclease</keyword>
<organism evidence="5 6">
    <name type="scientific">Spiroplasma alleghenense</name>
    <dbReference type="NCBI Taxonomy" id="216931"/>
    <lineage>
        <taxon>Bacteria</taxon>
        <taxon>Bacillati</taxon>
        <taxon>Mycoplasmatota</taxon>
        <taxon>Mollicutes</taxon>
        <taxon>Entomoplasmatales</taxon>
        <taxon>Spiroplasmataceae</taxon>
        <taxon>Spiroplasma</taxon>
    </lineage>
</organism>
<evidence type="ECO:0000313" key="5">
    <source>
        <dbReference type="EMBL" id="AXK51628.1"/>
    </source>
</evidence>
<accession>A0A345Z4U9</accession>
<proteinExistence type="predicted"/>
<dbReference type="InterPro" id="IPR011337">
    <property type="entry name" value="DNA_rep_MutH/RE_typeII_Sau3AI"/>
</dbReference>
<dbReference type="Proteomes" id="UP000254792">
    <property type="component" value="Chromosome"/>
</dbReference>
<dbReference type="CDD" id="cd22355">
    <property type="entry name" value="Sau3AI_C"/>
    <property type="match status" value="1"/>
</dbReference>
<evidence type="ECO:0000313" key="6">
    <source>
        <dbReference type="Proteomes" id="UP000254792"/>
    </source>
</evidence>
<dbReference type="Gene3D" id="3.40.600.10">
    <property type="entry name" value="DNA mismatch repair MutH/Restriction endonuclease, type II"/>
    <property type="match status" value="2"/>
</dbReference>
<protein>
    <submittedName>
        <fullName evidence="5">DNA mismatch repair protein MutH</fullName>
    </submittedName>
</protein>
<feature type="domain" description="DNA mismatch repair MutH/Type II restriction enzyme Sau3AI" evidence="4">
    <location>
        <begin position="48"/>
        <end position="150"/>
    </location>
</feature>
<evidence type="ECO:0000256" key="1">
    <source>
        <dbReference type="ARBA" id="ARBA00022722"/>
    </source>
</evidence>
<evidence type="ECO:0000259" key="4">
    <source>
        <dbReference type="SMART" id="SM00927"/>
    </source>
</evidence>
<dbReference type="Pfam" id="PF02976">
    <property type="entry name" value="MutH"/>
    <property type="match status" value="1"/>
</dbReference>
<dbReference type="GO" id="GO:0016787">
    <property type="term" value="F:hydrolase activity"/>
    <property type="evidence" value="ECO:0007669"/>
    <property type="project" value="UniProtKB-KW"/>
</dbReference>
<dbReference type="SMART" id="SM00927">
    <property type="entry name" value="MutH"/>
    <property type="match status" value="1"/>
</dbReference>
<gene>
    <name evidence="5" type="primary">mutH</name>
    <name evidence="5" type="ORF">SALLE_v1c09580</name>
</gene>
<dbReference type="OrthoDB" id="3188707at2"/>
<dbReference type="InterPro" id="IPR037057">
    <property type="entry name" value="DNA_rep_MutH/T2_RE_sf"/>
</dbReference>
<dbReference type="InterPro" id="IPR011335">
    <property type="entry name" value="Restrct_endonuc-II-like"/>
</dbReference>
<name>A0A345Z4U9_9MOLU</name>
<keyword evidence="2" id="KW-0255">Endonuclease</keyword>
<dbReference type="AlphaFoldDB" id="A0A345Z4U9"/>